<evidence type="ECO:0000259" key="1">
    <source>
        <dbReference type="Pfam" id="PF20149"/>
    </source>
</evidence>
<comment type="caution">
    <text evidence="2">The sequence shown here is derived from an EMBL/GenBank/DDBJ whole genome shotgun (WGS) entry which is preliminary data.</text>
</comment>
<accession>A0AAD6ZAU4</accession>
<organism evidence="2 3">
    <name type="scientific">Mycena albidolilacea</name>
    <dbReference type="NCBI Taxonomy" id="1033008"/>
    <lineage>
        <taxon>Eukaryota</taxon>
        <taxon>Fungi</taxon>
        <taxon>Dikarya</taxon>
        <taxon>Basidiomycota</taxon>
        <taxon>Agaricomycotina</taxon>
        <taxon>Agaricomycetes</taxon>
        <taxon>Agaricomycetidae</taxon>
        <taxon>Agaricales</taxon>
        <taxon>Marasmiineae</taxon>
        <taxon>Mycenaceae</taxon>
        <taxon>Mycena</taxon>
    </lineage>
</organism>
<dbReference type="Proteomes" id="UP001218218">
    <property type="component" value="Unassembled WGS sequence"/>
</dbReference>
<sequence>MLTGFLDVHRGDIVPEGVLYCAPTRPVTHASTHIHSVLDDHSTGEYKRSNFDGSRVQDIYDVHILLLETIKEEKPDKYRVMMENIFTLASYVPAPALIYSKLSF</sequence>
<protein>
    <recommendedName>
        <fullName evidence="1">DUF6532 domain-containing protein</fullName>
    </recommendedName>
</protein>
<reference evidence="2" key="1">
    <citation type="submission" date="2023-03" db="EMBL/GenBank/DDBJ databases">
        <title>Massive genome expansion in bonnet fungi (Mycena s.s.) driven by repeated elements and novel gene families across ecological guilds.</title>
        <authorList>
            <consortium name="Lawrence Berkeley National Laboratory"/>
            <person name="Harder C.B."/>
            <person name="Miyauchi S."/>
            <person name="Viragh M."/>
            <person name="Kuo A."/>
            <person name="Thoen E."/>
            <person name="Andreopoulos B."/>
            <person name="Lu D."/>
            <person name="Skrede I."/>
            <person name="Drula E."/>
            <person name="Henrissat B."/>
            <person name="Morin E."/>
            <person name="Kohler A."/>
            <person name="Barry K."/>
            <person name="LaButti K."/>
            <person name="Morin E."/>
            <person name="Salamov A."/>
            <person name="Lipzen A."/>
            <person name="Mereny Z."/>
            <person name="Hegedus B."/>
            <person name="Baldrian P."/>
            <person name="Stursova M."/>
            <person name="Weitz H."/>
            <person name="Taylor A."/>
            <person name="Grigoriev I.V."/>
            <person name="Nagy L.G."/>
            <person name="Martin F."/>
            <person name="Kauserud H."/>
        </authorList>
    </citation>
    <scope>NUCLEOTIDE SEQUENCE</scope>
    <source>
        <strain evidence="2">CBHHK002</strain>
    </source>
</reference>
<keyword evidence="3" id="KW-1185">Reference proteome</keyword>
<gene>
    <name evidence="2" type="ORF">DFH08DRAFT_972559</name>
</gene>
<dbReference type="AlphaFoldDB" id="A0AAD6ZAU4"/>
<name>A0AAD6ZAU4_9AGAR</name>
<evidence type="ECO:0000313" key="3">
    <source>
        <dbReference type="Proteomes" id="UP001218218"/>
    </source>
</evidence>
<evidence type="ECO:0000313" key="2">
    <source>
        <dbReference type="EMBL" id="KAJ7314827.1"/>
    </source>
</evidence>
<feature type="domain" description="DUF6532" evidence="1">
    <location>
        <begin position="27"/>
        <end position="70"/>
    </location>
</feature>
<dbReference type="Pfam" id="PF20149">
    <property type="entry name" value="DUF6532"/>
    <property type="match status" value="1"/>
</dbReference>
<dbReference type="InterPro" id="IPR045341">
    <property type="entry name" value="DUF6532"/>
</dbReference>
<dbReference type="EMBL" id="JARIHO010000065">
    <property type="protein sequence ID" value="KAJ7314827.1"/>
    <property type="molecule type" value="Genomic_DNA"/>
</dbReference>
<proteinExistence type="predicted"/>